<name>A0A383RJW1_PAEAL</name>
<sequence>MEGVAGMINEAFWQGKKVLVTGHTGFKGSWLTMWLSMLGAEVVGYALSPSTKPNLYAAADIQAVCRDSIIGDVNDYSALLKVMSEYEPEIVFHLAAQPLVQTSYEHPVSTFHTNAMGTVYLLEAVRHTASVRTVINVTSDKCYRNTGESVLPFREEDPLGGHDPYSASKACAEIIAASYRESYFRNEDGQGPRMASVRAGNVIGGGDWTESRLLPDVIRACSASEPLLVRNPNAVRPWQHVLEPVHGYLLLAEKLWDHPQYADGWNFGPLEQPDTTVQDIIQMAAEIWQVDIQVVIEQVASRYEAPRLALDSNKAAQLLNWHPKLTIREAVAWTMSWHQQYRAGMNARLLSERQIVDYVRREGGRAGK</sequence>
<dbReference type="Proteomes" id="UP000304148">
    <property type="component" value="Chromosome"/>
</dbReference>
<dbReference type="GO" id="GO:0047733">
    <property type="term" value="F:CDP-glucose 4,6-dehydratase activity"/>
    <property type="evidence" value="ECO:0007669"/>
    <property type="project" value="UniProtKB-EC"/>
</dbReference>
<dbReference type="Gene3D" id="3.90.25.10">
    <property type="entry name" value="UDP-galactose 4-epimerase, domain 1"/>
    <property type="match status" value="1"/>
</dbReference>
<gene>
    <name evidence="2" type="primary">rfbG</name>
    <name evidence="2" type="ORF">PBLR_15700</name>
</gene>
<protein>
    <submittedName>
        <fullName evidence="2">CDP-glucose 4,6-dehydratase</fullName>
        <ecNumber evidence="2">4.2.1.45</ecNumber>
    </submittedName>
</protein>
<dbReference type="CDD" id="cd05252">
    <property type="entry name" value="CDP_GD_SDR_e"/>
    <property type="match status" value="1"/>
</dbReference>
<dbReference type="AlphaFoldDB" id="A0A383RJW1"/>
<feature type="domain" description="NAD(P)-binding" evidence="1">
    <location>
        <begin position="19"/>
        <end position="332"/>
    </location>
</feature>
<keyword evidence="2" id="KW-0456">Lyase</keyword>
<dbReference type="PANTHER" id="PTHR43000">
    <property type="entry name" value="DTDP-D-GLUCOSE 4,6-DEHYDRATASE-RELATED"/>
    <property type="match status" value="1"/>
</dbReference>
<accession>A0A383RJW1</accession>
<dbReference type="InterPro" id="IPR013445">
    <property type="entry name" value="CDP_4_6_deHydtase"/>
</dbReference>
<evidence type="ECO:0000259" key="1">
    <source>
        <dbReference type="Pfam" id="PF16363"/>
    </source>
</evidence>
<reference evidence="3" key="1">
    <citation type="submission" date="2018-08" db="EMBL/GenBank/DDBJ databases">
        <authorList>
            <person name="Chevrot R."/>
        </authorList>
    </citation>
    <scope>NUCLEOTIDE SEQUENCE [LARGE SCALE GENOMIC DNA]</scope>
</reference>
<dbReference type="SUPFAM" id="SSF51735">
    <property type="entry name" value="NAD(P)-binding Rossmann-fold domains"/>
    <property type="match status" value="1"/>
</dbReference>
<dbReference type="NCBIfam" id="TIGR02622">
    <property type="entry name" value="CDP_4_6_dhtase"/>
    <property type="match status" value="1"/>
</dbReference>
<dbReference type="InterPro" id="IPR016040">
    <property type="entry name" value="NAD(P)-bd_dom"/>
</dbReference>
<evidence type="ECO:0000313" key="3">
    <source>
        <dbReference type="Proteomes" id="UP000304148"/>
    </source>
</evidence>
<evidence type="ECO:0000313" key="2">
    <source>
        <dbReference type="EMBL" id="SYX87270.1"/>
    </source>
</evidence>
<organism evidence="2 3">
    <name type="scientific">Paenibacillus alvei</name>
    <name type="common">Bacillus alvei</name>
    <dbReference type="NCBI Taxonomy" id="44250"/>
    <lineage>
        <taxon>Bacteria</taxon>
        <taxon>Bacillati</taxon>
        <taxon>Bacillota</taxon>
        <taxon>Bacilli</taxon>
        <taxon>Bacillales</taxon>
        <taxon>Paenibacillaceae</taxon>
        <taxon>Paenibacillus</taxon>
    </lineage>
</organism>
<dbReference type="InterPro" id="IPR036291">
    <property type="entry name" value="NAD(P)-bd_dom_sf"/>
</dbReference>
<proteinExistence type="predicted"/>
<dbReference type="Gene3D" id="3.40.50.720">
    <property type="entry name" value="NAD(P)-binding Rossmann-like Domain"/>
    <property type="match status" value="1"/>
</dbReference>
<dbReference type="EC" id="4.2.1.45" evidence="2"/>
<dbReference type="EMBL" id="LS992241">
    <property type="protein sequence ID" value="SYX87270.1"/>
    <property type="molecule type" value="Genomic_DNA"/>
</dbReference>
<dbReference type="Pfam" id="PF16363">
    <property type="entry name" value="GDP_Man_Dehyd"/>
    <property type="match status" value="1"/>
</dbReference>